<evidence type="ECO:0000313" key="2">
    <source>
        <dbReference type="Proteomes" id="UP000177797"/>
    </source>
</evidence>
<accession>A0A1G2NF21</accession>
<dbReference type="AlphaFoldDB" id="A0A1G2NF21"/>
<evidence type="ECO:0000313" key="1">
    <source>
        <dbReference type="EMBL" id="OHA34685.1"/>
    </source>
</evidence>
<dbReference type="Proteomes" id="UP000177797">
    <property type="component" value="Unassembled WGS sequence"/>
</dbReference>
<dbReference type="EMBL" id="MHSA01000010">
    <property type="protein sequence ID" value="OHA34685.1"/>
    <property type="molecule type" value="Genomic_DNA"/>
</dbReference>
<name>A0A1G2NF21_9BACT</name>
<gene>
    <name evidence="1" type="ORF">A2938_00350</name>
</gene>
<comment type="caution">
    <text evidence="1">The sequence shown here is derived from an EMBL/GenBank/DDBJ whole genome shotgun (WGS) entry which is preliminary data.</text>
</comment>
<organism evidence="1 2">
    <name type="scientific">Candidatus Taylorbacteria bacterium RIFCSPLOWO2_01_FULL_48_100</name>
    <dbReference type="NCBI Taxonomy" id="1802322"/>
    <lineage>
        <taxon>Bacteria</taxon>
        <taxon>Candidatus Tayloriibacteriota</taxon>
    </lineage>
</organism>
<reference evidence="1 2" key="1">
    <citation type="journal article" date="2016" name="Nat. Commun.">
        <title>Thousands of microbial genomes shed light on interconnected biogeochemical processes in an aquifer system.</title>
        <authorList>
            <person name="Anantharaman K."/>
            <person name="Brown C.T."/>
            <person name="Hug L.A."/>
            <person name="Sharon I."/>
            <person name="Castelle C.J."/>
            <person name="Probst A.J."/>
            <person name="Thomas B.C."/>
            <person name="Singh A."/>
            <person name="Wilkins M.J."/>
            <person name="Karaoz U."/>
            <person name="Brodie E.L."/>
            <person name="Williams K.H."/>
            <person name="Hubbard S.S."/>
            <person name="Banfield J.F."/>
        </authorList>
    </citation>
    <scope>NUCLEOTIDE SEQUENCE [LARGE SCALE GENOMIC DNA]</scope>
</reference>
<proteinExistence type="predicted"/>
<protein>
    <submittedName>
        <fullName evidence="1">Uncharacterized protein</fullName>
    </submittedName>
</protein>
<sequence>MNTKQKLLIERLRLEVICPTKARVLCGKNNIRILRSNYRFLSDDEVPLWKWSEMFKDADLNLRLVLRKIIKKEIGNNFDIKDGTYSGYLGVTSDHWIEVVKTKSNETDKRRTKQSHLEKVAA</sequence>